<evidence type="ECO:0000313" key="5">
    <source>
        <dbReference type="Proteomes" id="UP000467379"/>
    </source>
</evidence>
<dbReference type="OrthoDB" id="7472701at2"/>
<evidence type="ECO:0000256" key="1">
    <source>
        <dbReference type="SAM" id="Coils"/>
    </source>
</evidence>
<organism evidence="3 4">
    <name type="scientific">Mycobacterium branderi</name>
    <dbReference type="NCBI Taxonomy" id="43348"/>
    <lineage>
        <taxon>Bacteria</taxon>
        <taxon>Bacillati</taxon>
        <taxon>Actinomycetota</taxon>
        <taxon>Actinomycetes</taxon>
        <taxon>Mycobacteriales</taxon>
        <taxon>Mycobacteriaceae</taxon>
        <taxon>Mycobacterium</taxon>
    </lineage>
</organism>
<evidence type="ECO:0000313" key="3">
    <source>
        <dbReference type="EMBL" id="ORA32582.1"/>
    </source>
</evidence>
<dbReference type="Proteomes" id="UP000192441">
    <property type="component" value="Unassembled WGS sequence"/>
</dbReference>
<gene>
    <name evidence="3" type="ORF">BST20_24585</name>
    <name evidence="2" type="ORF">MBRA_54910</name>
</gene>
<sequence>MTTDPTRNQIRAAMDRLLAGTPLRSDGALSIVALAAEAGIKRHLLTHRHTDLKDEFYARVRAQNRIPENEKRLRDQLKATQRRLSDLNEHSQQQQQTIEALARIVNVLTVENEKLTTQLNHQQTPELITLPHLVSMRT</sequence>
<name>A0A7I7WCK6_9MYCO</name>
<reference evidence="3 4" key="1">
    <citation type="submission" date="2016-12" db="EMBL/GenBank/DDBJ databases">
        <title>The new phylogeny of genus Mycobacterium.</title>
        <authorList>
            <person name="Tortoli E."/>
            <person name="Trovato A."/>
            <person name="Cirillo D.M."/>
        </authorList>
    </citation>
    <scope>NUCLEOTIDE SEQUENCE [LARGE SCALE GENOMIC DNA]</scope>
    <source>
        <strain evidence="3 4">DSM 44624</strain>
    </source>
</reference>
<keyword evidence="5" id="KW-1185">Reference proteome</keyword>
<dbReference type="AlphaFoldDB" id="A0A7I7WCK6"/>
<reference evidence="2" key="3">
    <citation type="submission" date="2020-02" db="EMBL/GenBank/DDBJ databases">
        <authorList>
            <person name="Matsumoto Y."/>
            <person name="Motooka D."/>
            <person name="Nakamura S."/>
        </authorList>
    </citation>
    <scope>NUCLEOTIDE SEQUENCE</scope>
    <source>
        <strain evidence="2">JCM 12687</strain>
        <plasmid evidence="2">pJCM12687</plasmid>
    </source>
</reference>
<proteinExistence type="predicted"/>
<dbReference type="EMBL" id="MVHM01000023">
    <property type="protein sequence ID" value="ORA32582.1"/>
    <property type="molecule type" value="Genomic_DNA"/>
</dbReference>
<accession>A0A7I7WCK6</accession>
<dbReference type="Proteomes" id="UP000467379">
    <property type="component" value="Plasmid pJCM12687"/>
</dbReference>
<evidence type="ECO:0000313" key="4">
    <source>
        <dbReference type="Proteomes" id="UP000192441"/>
    </source>
</evidence>
<evidence type="ECO:0008006" key="6">
    <source>
        <dbReference type="Google" id="ProtNLM"/>
    </source>
</evidence>
<dbReference type="EMBL" id="AP022607">
    <property type="protein sequence ID" value="BBZ15296.1"/>
    <property type="molecule type" value="Genomic_DNA"/>
</dbReference>
<dbReference type="RefSeq" id="WP_083134029.1">
    <property type="nucleotide sequence ID" value="NZ_AP022607.1"/>
</dbReference>
<geneLocation type="plasmid" evidence="2 5">
    <name>pJCM12687</name>
</geneLocation>
<protein>
    <recommendedName>
        <fullName evidence="6">TetR family transcriptional regulator</fullName>
    </recommendedName>
</protein>
<reference evidence="2 5" key="2">
    <citation type="journal article" date="2019" name="Emerg. Microbes Infect.">
        <title>Comprehensive subspecies identification of 175 nontuberculous mycobacteria species based on 7547 genomic profiles.</title>
        <authorList>
            <person name="Matsumoto Y."/>
            <person name="Kinjo T."/>
            <person name="Motooka D."/>
            <person name="Nabeya D."/>
            <person name="Jung N."/>
            <person name="Uechi K."/>
            <person name="Horii T."/>
            <person name="Iida T."/>
            <person name="Fujita J."/>
            <person name="Nakamura S."/>
        </authorList>
    </citation>
    <scope>NUCLEOTIDE SEQUENCE [LARGE SCALE GENOMIC DNA]</scope>
    <source>
        <strain evidence="2 5">JCM 12687</strain>
        <plasmid evidence="2">pJCM12687</plasmid>
    </source>
</reference>
<evidence type="ECO:0000313" key="2">
    <source>
        <dbReference type="EMBL" id="BBZ15296.1"/>
    </source>
</evidence>
<feature type="coiled-coil region" evidence="1">
    <location>
        <begin position="70"/>
        <end position="97"/>
    </location>
</feature>
<keyword evidence="1" id="KW-0175">Coiled coil</keyword>
<keyword evidence="2" id="KW-0614">Plasmid</keyword>